<gene>
    <name evidence="4" type="ORF">KIPB_010189</name>
</gene>
<sequence>VPPTNMNSDAYLAEPTKDEIKMVIDYMGDGMDVLKGEFSGKVEDAVLTVHDWIMDPAMAAAVIIHRSVKGLGTNDKRLVACLSTRYDICGFGRIAAAYDMKYGPGKCVKDIKGDLSGNYEKLALALLHI</sequence>
<dbReference type="PANTHER" id="PTHR10502">
    <property type="entry name" value="ANNEXIN"/>
    <property type="match status" value="1"/>
</dbReference>
<evidence type="ECO:0000256" key="3">
    <source>
        <dbReference type="ARBA" id="ARBA00023216"/>
    </source>
</evidence>
<dbReference type="GO" id="GO:0005509">
    <property type="term" value="F:calcium ion binding"/>
    <property type="evidence" value="ECO:0007669"/>
    <property type="project" value="InterPro"/>
</dbReference>
<protein>
    <recommendedName>
        <fullName evidence="6">Annexin</fullName>
    </recommendedName>
</protein>
<evidence type="ECO:0000313" key="4">
    <source>
        <dbReference type="EMBL" id="GIQ88030.1"/>
    </source>
</evidence>
<evidence type="ECO:0000313" key="5">
    <source>
        <dbReference type="Proteomes" id="UP000265618"/>
    </source>
</evidence>
<keyword evidence="3" id="KW-0041">Annexin</keyword>
<dbReference type="InterPro" id="IPR018502">
    <property type="entry name" value="Annexin_repeat"/>
</dbReference>
<dbReference type="SUPFAM" id="SSF47874">
    <property type="entry name" value="Annexin"/>
    <property type="match status" value="1"/>
</dbReference>
<dbReference type="EMBL" id="BDIP01003706">
    <property type="protein sequence ID" value="GIQ88030.1"/>
    <property type="molecule type" value="Genomic_DNA"/>
</dbReference>
<dbReference type="Proteomes" id="UP000265618">
    <property type="component" value="Unassembled WGS sequence"/>
</dbReference>
<comment type="caution">
    <text evidence="4">The sequence shown here is derived from an EMBL/GenBank/DDBJ whole genome shotgun (WGS) entry which is preliminary data.</text>
</comment>
<reference evidence="4 5" key="1">
    <citation type="journal article" date="2018" name="PLoS ONE">
        <title>The draft genome of Kipferlia bialata reveals reductive genome evolution in fornicate parasites.</title>
        <authorList>
            <person name="Tanifuji G."/>
            <person name="Takabayashi S."/>
            <person name="Kume K."/>
            <person name="Takagi M."/>
            <person name="Nakayama T."/>
            <person name="Kamikawa R."/>
            <person name="Inagaki Y."/>
            <person name="Hashimoto T."/>
        </authorList>
    </citation>
    <scope>NUCLEOTIDE SEQUENCE [LARGE SCALE GENOMIC DNA]</scope>
    <source>
        <strain evidence="4">NY0173</strain>
    </source>
</reference>
<dbReference type="InterPro" id="IPR037104">
    <property type="entry name" value="Annexin_sf"/>
</dbReference>
<dbReference type="Pfam" id="PF00191">
    <property type="entry name" value="Annexin"/>
    <property type="match status" value="1"/>
</dbReference>
<dbReference type="PROSITE" id="PS51897">
    <property type="entry name" value="ANNEXIN_2"/>
    <property type="match status" value="1"/>
</dbReference>
<dbReference type="GO" id="GO:0001786">
    <property type="term" value="F:phosphatidylserine binding"/>
    <property type="evidence" value="ECO:0007669"/>
    <property type="project" value="TreeGrafter"/>
</dbReference>
<evidence type="ECO:0008006" key="6">
    <source>
        <dbReference type="Google" id="ProtNLM"/>
    </source>
</evidence>
<proteinExistence type="inferred from homology"/>
<feature type="non-terminal residue" evidence="4">
    <location>
        <position position="1"/>
    </location>
</feature>
<evidence type="ECO:0000256" key="2">
    <source>
        <dbReference type="ARBA" id="ARBA00022737"/>
    </source>
</evidence>
<accession>A0A9K3D5E1</accession>
<keyword evidence="2" id="KW-0677">Repeat</keyword>
<name>A0A9K3D5E1_9EUKA</name>
<dbReference type="PANTHER" id="PTHR10502:SF102">
    <property type="entry name" value="ANNEXIN B11"/>
    <property type="match status" value="1"/>
</dbReference>
<dbReference type="AlphaFoldDB" id="A0A9K3D5E1"/>
<dbReference type="OrthoDB" id="37886at2759"/>
<organism evidence="4 5">
    <name type="scientific">Kipferlia bialata</name>
    <dbReference type="NCBI Taxonomy" id="797122"/>
    <lineage>
        <taxon>Eukaryota</taxon>
        <taxon>Metamonada</taxon>
        <taxon>Carpediemonas-like organisms</taxon>
        <taxon>Kipferlia</taxon>
    </lineage>
</organism>
<dbReference type="GO" id="GO:0005737">
    <property type="term" value="C:cytoplasm"/>
    <property type="evidence" value="ECO:0007669"/>
    <property type="project" value="TreeGrafter"/>
</dbReference>
<dbReference type="GO" id="GO:0005886">
    <property type="term" value="C:plasma membrane"/>
    <property type="evidence" value="ECO:0007669"/>
    <property type="project" value="TreeGrafter"/>
</dbReference>
<evidence type="ECO:0000256" key="1">
    <source>
        <dbReference type="ARBA" id="ARBA00007831"/>
    </source>
</evidence>
<comment type="similarity">
    <text evidence="1">Belongs to the annexin family.</text>
</comment>
<keyword evidence="5" id="KW-1185">Reference proteome</keyword>
<dbReference type="Gene3D" id="1.10.220.10">
    <property type="entry name" value="Annexin"/>
    <property type="match status" value="1"/>
</dbReference>
<dbReference type="GO" id="GO:0005544">
    <property type="term" value="F:calcium-dependent phospholipid binding"/>
    <property type="evidence" value="ECO:0007669"/>
    <property type="project" value="InterPro"/>
</dbReference>